<dbReference type="InterPro" id="IPR036638">
    <property type="entry name" value="HLH_DNA-bd_sf"/>
</dbReference>
<feature type="compositionally biased region" description="Polar residues" evidence="6">
    <location>
        <begin position="592"/>
        <end position="603"/>
    </location>
</feature>
<evidence type="ECO:0000313" key="9">
    <source>
        <dbReference type="Proteomes" id="UP001552299"/>
    </source>
</evidence>
<feature type="region of interest" description="Disordered" evidence="6">
    <location>
        <begin position="630"/>
        <end position="672"/>
    </location>
</feature>
<dbReference type="PROSITE" id="PS50888">
    <property type="entry name" value="BHLH"/>
    <property type="match status" value="1"/>
</dbReference>
<evidence type="ECO:0000256" key="1">
    <source>
        <dbReference type="ARBA" id="ARBA00004123"/>
    </source>
</evidence>
<dbReference type="PANTHER" id="PTHR46807">
    <property type="entry name" value="TRANSCRIPTION FACTOR PIF3"/>
    <property type="match status" value="1"/>
</dbReference>
<evidence type="ECO:0000256" key="2">
    <source>
        <dbReference type="ARBA" id="ARBA00005510"/>
    </source>
</evidence>
<keyword evidence="3" id="KW-0805">Transcription regulation</keyword>
<dbReference type="Pfam" id="PF00010">
    <property type="entry name" value="HLH"/>
    <property type="match status" value="1"/>
</dbReference>
<accession>A0ABD0U5G1</accession>
<dbReference type="PANTHER" id="PTHR46807:SF1">
    <property type="entry name" value="TRANSCRIPTION FACTOR PIF3"/>
    <property type="match status" value="1"/>
</dbReference>
<comment type="subcellular location">
    <subcellularLocation>
        <location evidence="1">Nucleus</location>
    </subcellularLocation>
</comment>
<keyword evidence="9" id="KW-1185">Reference proteome</keyword>
<dbReference type="InterPro" id="IPR047265">
    <property type="entry name" value="PIF1-like_bHLH"/>
</dbReference>
<feature type="compositionally biased region" description="Polar residues" evidence="6">
    <location>
        <begin position="658"/>
        <end position="672"/>
    </location>
</feature>
<evidence type="ECO:0000256" key="6">
    <source>
        <dbReference type="SAM" id="MobiDB-lite"/>
    </source>
</evidence>
<evidence type="ECO:0000313" key="8">
    <source>
        <dbReference type="EMBL" id="KAL0907340.1"/>
    </source>
</evidence>
<comment type="caution">
    <text evidence="8">The sequence shown here is derived from an EMBL/GenBank/DDBJ whole genome shotgun (WGS) entry which is preliminary data.</text>
</comment>
<feature type="compositionally biased region" description="Acidic residues" evidence="6">
    <location>
        <begin position="393"/>
        <end position="405"/>
    </location>
</feature>
<evidence type="ECO:0000256" key="4">
    <source>
        <dbReference type="ARBA" id="ARBA00023163"/>
    </source>
</evidence>
<dbReference type="InterPro" id="IPR044273">
    <property type="entry name" value="PIF3-like"/>
</dbReference>
<feature type="region of interest" description="Disordered" evidence="6">
    <location>
        <begin position="161"/>
        <end position="189"/>
    </location>
</feature>
<dbReference type="CDD" id="cd11445">
    <property type="entry name" value="bHLH_AtPIF_like"/>
    <property type="match status" value="1"/>
</dbReference>
<sequence>MESNFQDLVSQIMPLSEVQHTSKKGKSESAHSIKMPNYSSDLSSFMPEHELVELLWENGQIVMQGQSNRTKKSAVGTEFAFNGRVEDKFGQNGGIDSVAHDLPSTVPSSMNEQEDDAAPWLNYAIDDSIQNDYCSEFFSELTSVHMTSLSDTNSNLYPANKSTGCSQATKDSHSFRSSPGASDSNRSKFNNLLNMPQQCHNLSENSKPRVLEVGIGSGNSGHFGDLNSTRFQKEHVGVQKPFHQSNSAGLMNFSHFSRPAALAKANLHSIDRLRSHDKSCTAASNYPVESTVVESRDGLKSLNQPKVDSGSYGKTGVDDEELVQSSTVVNRVSTSPNCQASSFAASMAAERTEADKGTEAVVTSSSVCSGHDAAAASNELKHKSRKRAREGEESGEESEDLEDELFTMKKPSSGQVKSGKRSRAAEVHNLSERRRRDRINEKMKALQELIPNCNKVDKASMLDEAIEYLKTLQLQVQMMSMGNGLFMPPMMLPAGMNFQHLRAPSISHFSPLGMGMGIGMGMGLGFGMGMIDLNGSPGLIPVPPLMHGTRFPCPLVPGLAGFHRMPPSSSIHSLGVPGQRLPLSVPHAPLFNSQAGLSPQNPLKVSEKDPSSSNNLPQQCINLEAIENARTKESKGEASQAVCPLMQKESEELHGTRNETINPVVNSSKTTT</sequence>
<feature type="region of interest" description="Disordered" evidence="6">
    <location>
        <begin position="592"/>
        <end position="617"/>
    </location>
</feature>
<evidence type="ECO:0000256" key="5">
    <source>
        <dbReference type="ARBA" id="ARBA00023242"/>
    </source>
</evidence>
<feature type="compositionally biased region" description="Basic and acidic residues" evidence="6">
    <location>
        <begin position="423"/>
        <end position="438"/>
    </location>
</feature>
<dbReference type="SMART" id="SM00353">
    <property type="entry name" value="HLH"/>
    <property type="match status" value="1"/>
</dbReference>
<organism evidence="8 9">
    <name type="scientific">Dendrobium thyrsiflorum</name>
    <name type="common">Pinecone-like raceme dendrobium</name>
    <name type="synonym">Orchid</name>
    <dbReference type="NCBI Taxonomy" id="117978"/>
    <lineage>
        <taxon>Eukaryota</taxon>
        <taxon>Viridiplantae</taxon>
        <taxon>Streptophyta</taxon>
        <taxon>Embryophyta</taxon>
        <taxon>Tracheophyta</taxon>
        <taxon>Spermatophyta</taxon>
        <taxon>Magnoliopsida</taxon>
        <taxon>Liliopsida</taxon>
        <taxon>Asparagales</taxon>
        <taxon>Orchidaceae</taxon>
        <taxon>Epidendroideae</taxon>
        <taxon>Malaxideae</taxon>
        <taxon>Dendrobiinae</taxon>
        <taxon>Dendrobium</taxon>
    </lineage>
</organism>
<name>A0ABD0U5G1_DENTH</name>
<feature type="compositionally biased region" description="Basic and acidic residues" evidence="6">
    <location>
        <begin position="648"/>
        <end position="657"/>
    </location>
</feature>
<protein>
    <recommendedName>
        <fullName evidence="7">BHLH domain-containing protein</fullName>
    </recommendedName>
</protein>
<reference evidence="8 9" key="1">
    <citation type="journal article" date="2024" name="Plant Biotechnol. J.">
        <title>Dendrobium thyrsiflorum genome and its molecular insights into genes involved in important horticultural traits.</title>
        <authorList>
            <person name="Chen B."/>
            <person name="Wang J.Y."/>
            <person name="Zheng P.J."/>
            <person name="Li K.L."/>
            <person name="Liang Y.M."/>
            <person name="Chen X.F."/>
            <person name="Zhang C."/>
            <person name="Zhao X."/>
            <person name="He X."/>
            <person name="Zhang G.Q."/>
            <person name="Liu Z.J."/>
            <person name="Xu Q."/>
        </authorList>
    </citation>
    <scope>NUCLEOTIDE SEQUENCE [LARGE SCALE GENOMIC DNA]</scope>
    <source>
        <strain evidence="8">GZMU011</strain>
    </source>
</reference>
<keyword evidence="4" id="KW-0804">Transcription</keyword>
<dbReference type="Gene3D" id="4.10.280.10">
    <property type="entry name" value="Helix-loop-helix DNA-binding domain"/>
    <property type="match status" value="1"/>
</dbReference>
<comment type="similarity">
    <text evidence="2">Belongs to the bHLH protein family.</text>
</comment>
<dbReference type="AlphaFoldDB" id="A0ABD0U5G1"/>
<dbReference type="EMBL" id="JANQDX010000017">
    <property type="protein sequence ID" value="KAL0907340.1"/>
    <property type="molecule type" value="Genomic_DNA"/>
</dbReference>
<feature type="domain" description="BHLH" evidence="7">
    <location>
        <begin position="423"/>
        <end position="472"/>
    </location>
</feature>
<dbReference type="FunFam" id="4.10.280.10:FF:000004">
    <property type="entry name" value="Basic helix-loop-helix transcription factor"/>
    <property type="match status" value="1"/>
</dbReference>
<dbReference type="Proteomes" id="UP001552299">
    <property type="component" value="Unassembled WGS sequence"/>
</dbReference>
<gene>
    <name evidence="8" type="ORF">M5K25_021741</name>
</gene>
<keyword evidence="5" id="KW-0539">Nucleus</keyword>
<evidence type="ECO:0000259" key="7">
    <source>
        <dbReference type="PROSITE" id="PS50888"/>
    </source>
</evidence>
<dbReference type="InterPro" id="IPR011598">
    <property type="entry name" value="bHLH_dom"/>
</dbReference>
<evidence type="ECO:0000256" key="3">
    <source>
        <dbReference type="ARBA" id="ARBA00023015"/>
    </source>
</evidence>
<dbReference type="GO" id="GO:0005634">
    <property type="term" value="C:nucleus"/>
    <property type="evidence" value="ECO:0007669"/>
    <property type="project" value="UniProtKB-SubCell"/>
</dbReference>
<feature type="region of interest" description="Disordered" evidence="6">
    <location>
        <begin position="373"/>
        <end position="438"/>
    </location>
</feature>
<proteinExistence type="inferred from homology"/>
<dbReference type="SUPFAM" id="SSF47459">
    <property type="entry name" value="HLH, helix-loop-helix DNA-binding domain"/>
    <property type="match status" value="1"/>
</dbReference>